<reference evidence="2" key="1">
    <citation type="submission" date="2013-08" db="EMBL/GenBank/DDBJ databases">
        <authorList>
            <person name="Mendez C."/>
            <person name="Richter M."/>
            <person name="Ferrer M."/>
            <person name="Sanchez J."/>
        </authorList>
    </citation>
    <scope>NUCLEOTIDE SEQUENCE</scope>
</reference>
<dbReference type="InterPro" id="IPR015867">
    <property type="entry name" value="N-reg_PII/ATP_PRibTrfase_C"/>
</dbReference>
<protein>
    <submittedName>
        <fullName evidence="2">Divalent ion tolerance protein, CutA1</fullName>
    </submittedName>
</protein>
<organism evidence="2">
    <name type="scientific">mine drainage metagenome</name>
    <dbReference type="NCBI Taxonomy" id="410659"/>
    <lineage>
        <taxon>unclassified sequences</taxon>
        <taxon>metagenomes</taxon>
        <taxon>ecological metagenomes</taxon>
    </lineage>
</organism>
<comment type="caution">
    <text evidence="2">The sequence shown here is derived from an EMBL/GenBank/DDBJ whole genome shotgun (WGS) entry which is preliminary data.</text>
</comment>
<proteinExistence type="inferred from homology"/>
<evidence type="ECO:0000313" key="2">
    <source>
        <dbReference type="EMBL" id="EQD66682.1"/>
    </source>
</evidence>
<dbReference type="EMBL" id="AUZZ01000798">
    <property type="protein sequence ID" value="EQD66682.1"/>
    <property type="molecule type" value="Genomic_DNA"/>
</dbReference>
<dbReference type="InterPro" id="IPR011322">
    <property type="entry name" value="N-reg_PII-like_a/b"/>
</dbReference>
<gene>
    <name evidence="2" type="ORF">B2A_01055</name>
</gene>
<dbReference type="AlphaFoldDB" id="T1B9W4"/>
<dbReference type="GO" id="GO:0010038">
    <property type="term" value="P:response to metal ion"/>
    <property type="evidence" value="ECO:0007669"/>
    <property type="project" value="InterPro"/>
</dbReference>
<reference evidence="2" key="2">
    <citation type="journal article" date="2014" name="ISME J.">
        <title>Microbial stratification in low pH oxic and suboxic macroscopic growths along an acid mine drainage.</title>
        <authorList>
            <person name="Mendez-Garcia C."/>
            <person name="Mesa V."/>
            <person name="Sprenger R.R."/>
            <person name="Richter M."/>
            <person name="Diez M.S."/>
            <person name="Solano J."/>
            <person name="Bargiela R."/>
            <person name="Golyshina O.V."/>
            <person name="Manteca A."/>
            <person name="Ramos J.L."/>
            <person name="Gallego J.R."/>
            <person name="Llorente I."/>
            <person name="Martins Dos Santos V.A."/>
            <person name="Jensen O.N."/>
            <person name="Pelaez A.I."/>
            <person name="Sanchez J."/>
            <person name="Ferrer M."/>
        </authorList>
    </citation>
    <scope>NUCLEOTIDE SEQUENCE</scope>
</reference>
<evidence type="ECO:0000256" key="1">
    <source>
        <dbReference type="ARBA" id="ARBA00010169"/>
    </source>
</evidence>
<dbReference type="Pfam" id="PF03091">
    <property type="entry name" value="CutA1"/>
    <property type="match status" value="1"/>
</dbReference>
<name>T1B9W4_9ZZZZ</name>
<comment type="similarity">
    <text evidence="1">Belongs to the CutA family.</text>
</comment>
<dbReference type="GO" id="GO:0005507">
    <property type="term" value="F:copper ion binding"/>
    <property type="evidence" value="ECO:0007669"/>
    <property type="project" value="TreeGrafter"/>
</dbReference>
<dbReference type="Gene3D" id="3.30.70.120">
    <property type="match status" value="1"/>
</dbReference>
<dbReference type="SUPFAM" id="SSF54913">
    <property type="entry name" value="GlnB-like"/>
    <property type="match status" value="1"/>
</dbReference>
<dbReference type="PANTHER" id="PTHR23419:SF8">
    <property type="entry name" value="FI09726P"/>
    <property type="match status" value="1"/>
</dbReference>
<dbReference type="InterPro" id="IPR004323">
    <property type="entry name" value="Ion_tolerance_CutA"/>
</dbReference>
<sequence>MTEFFVVLTTCPDESTAAHIARDLVQSRLAACVTRQPVRSSYAWQGRINDEPEVLLIIKTLASRYAQLEQRLASLHPYDVPEIIALPVAAGSPAYLAWLSAEAAP</sequence>
<dbReference type="PANTHER" id="PTHR23419">
    <property type="entry name" value="DIVALENT CATION TOLERANCE CUTA-RELATED"/>
    <property type="match status" value="1"/>
</dbReference>
<accession>T1B9W4</accession>